<dbReference type="Gene3D" id="3.40.50.2000">
    <property type="entry name" value="Glycogen Phosphorylase B"/>
    <property type="match status" value="2"/>
</dbReference>
<evidence type="ECO:0000313" key="3">
    <source>
        <dbReference type="Proteomes" id="UP001596415"/>
    </source>
</evidence>
<sequence length="426" mass="48351">MKRVLILTYYWPPAGGPGVQRWLKFVTYLKEFGIEPIVFVPENPNYPLIDSEIISEVPKDIEVVKFPIKEPYKLAKLFSKKKTKKMSSGVIPSEKPSVLEKMMLYVRGNYFIPDARVGWVKPSVAFLKTYLSEQKIDTIVTSGPPHSLHLIGMELQKLIGVKWLADFRDPWTTIHYHASLRLKASSEKKHKTLEKQVLRAADRVVVTSPSTKKEFEAITEKPVKVITNGYEETEAVYPVLDDTFSLVHIGSLLSKRNPLVLWKVLQEIASEHSDFKKDLEIKLAGVVSEDVLKSITDFDLHHNVSNLGYVPHSKAIQLQHNAQVLLLVEMDTPETKAIIPGKFFEYLIAHRPIVALGPKGSDVETIMNLTKSGAYFSYADSENLKKTLLKYYQLFKEDSLTITSEGIKKYSRKALTKQMAGLLHEL</sequence>
<dbReference type="SUPFAM" id="SSF53756">
    <property type="entry name" value="UDP-Glycosyltransferase/glycogen phosphorylase"/>
    <property type="match status" value="1"/>
</dbReference>
<evidence type="ECO:0000259" key="1">
    <source>
        <dbReference type="Pfam" id="PF13439"/>
    </source>
</evidence>
<accession>A0ABW2MTL8</accession>
<dbReference type="Pfam" id="PF13439">
    <property type="entry name" value="Glyco_transf_4"/>
    <property type="match status" value="1"/>
</dbReference>
<name>A0ABW2MTL8_9FLAO</name>
<dbReference type="InterPro" id="IPR028098">
    <property type="entry name" value="Glyco_trans_4-like_N"/>
</dbReference>
<organism evidence="2 3">
    <name type="scientific">Jejudonia soesokkakensis</name>
    <dbReference type="NCBI Taxonomy" id="1323432"/>
    <lineage>
        <taxon>Bacteria</taxon>
        <taxon>Pseudomonadati</taxon>
        <taxon>Bacteroidota</taxon>
        <taxon>Flavobacteriia</taxon>
        <taxon>Flavobacteriales</taxon>
        <taxon>Flavobacteriaceae</taxon>
        <taxon>Jejudonia</taxon>
    </lineage>
</organism>
<dbReference type="RefSeq" id="WP_380216860.1">
    <property type="nucleotide sequence ID" value="NZ_JBHTBN010000002.1"/>
</dbReference>
<reference evidence="3" key="1">
    <citation type="journal article" date="2019" name="Int. J. Syst. Evol. Microbiol.">
        <title>The Global Catalogue of Microorganisms (GCM) 10K type strain sequencing project: providing services to taxonomists for standard genome sequencing and annotation.</title>
        <authorList>
            <consortium name="The Broad Institute Genomics Platform"/>
            <consortium name="The Broad Institute Genome Sequencing Center for Infectious Disease"/>
            <person name="Wu L."/>
            <person name="Ma J."/>
        </authorList>
    </citation>
    <scope>NUCLEOTIDE SEQUENCE [LARGE SCALE GENOMIC DNA]</scope>
    <source>
        <strain evidence="3">CGMCC 1.16306</strain>
    </source>
</reference>
<evidence type="ECO:0000313" key="2">
    <source>
        <dbReference type="EMBL" id="MFC7357011.1"/>
    </source>
</evidence>
<proteinExistence type="predicted"/>
<feature type="domain" description="Glycosyltransferase subfamily 4-like N-terminal" evidence="1">
    <location>
        <begin position="106"/>
        <end position="231"/>
    </location>
</feature>
<dbReference type="EMBL" id="JBHTBN010000002">
    <property type="protein sequence ID" value="MFC7357011.1"/>
    <property type="molecule type" value="Genomic_DNA"/>
</dbReference>
<comment type="caution">
    <text evidence="2">The sequence shown here is derived from an EMBL/GenBank/DDBJ whole genome shotgun (WGS) entry which is preliminary data.</text>
</comment>
<gene>
    <name evidence="2" type="ORF">ACFQO1_04885</name>
</gene>
<keyword evidence="3" id="KW-1185">Reference proteome</keyword>
<protein>
    <submittedName>
        <fullName evidence="2">Glycosyltransferase family 4 protein</fullName>
    </submittedName>
</protein>
<dbReference type="CDD" id="cd03794">
    <property type="entry name" value="GT4_WbuB-like"/>
    <property type="match status" value="1"/>
</dbReference>
<dbReference type="Proteomes" id="UP001596415">
    <property type="component" value="Unassembled WGS sequence"/>
</dbReference>